<organism evidence="1">
    <name type="scientific">marine sediment metagenome</name>
    <dbReference type="NCBI Taxonomy" id="412755"/>
    <lineage>
        <taxon>unclassified sequences</taxon>
        <taxon>metagenomes</taxon>
        <taxon>ecological metagenomes</taxon>
    </lineage>
</organism>
<accession>A0A0F9U7W4</accession>
<protein>
    <recommendedName>
        <fullName evidence="2">Dipeptidylpeptidase IV N-terminal domain-containing protein</fullName>
    </recommendedName>
</protein>
<proteinExistence type="predicted"/>
<name>A0A0F9U7W4_9ZZZZ</name>
<dbReference type="EMBL" id="LAZR01000185">
    <property type="protein sequence ID" value="KKN83427.1"/>
    <property type="molecule type" value="Genomic_DNA"/>
</dbReference>
<dbReference type="InterPro" id="IPR011659">
    <property type="entry name" value="WD40"/>
</dbReference>
<dbReference type="Gene3D" id="2.120.10.30">
    <property type="entry name" value="TolB, C-terminal domain"/>
    <property type="match status" value="1"/>
</dbReference>
<reference evidence="1" key="1">
    <citation type="journal article" date="2015" name="Nature">
        <title>Complex archaea that bridge the gap between prokaryotes and eukaryotes.</title>
        <authorList>
            <person name="Spang A."/>
            <person name="Saw J.H."/>
            <person name="Jorgensen S.L."/>
            <person name="Zaremba-Niedzwiedzka K."/>
            <person name="Martijn J."/>
            <person name="Lind A.E."/>
            <person name="van Eijk R."/>
            <person name="Schleper C."/>
            <person name="Guy L."/>
            <person name="Ettema T.J."/>
        </authorList>
    </citation>
    <scope>NUCLEOTIDE SEQUENCE</scope>
</reference>
<dbReference type="AlphaFoldDB" id="A0A0F9U7W4"/>
<dbReference type="InterPro" id="IPR011042">
    <property type="entry name" value="6-blade_b-propeller_TolB-like"/>
</dbReference>
<sequence length="307" mass="35482">MKNNIIKLLVLVFILFLSACKSEKSNTKEDNLSTEEISYFGQKPPGLIPEVFAPGKVSINGRTESTVSFSPNMKEMYFDAMHEDRIAQIYFSKLVNGTWTSIKKTSFTKGNKKEELQPFVSPNGKRIYFVALDSIFSDERIWYVNRLKDSWSEATKLDSPVNDDKIFFPNHAKNGGLYYFNLSKRKTYYAPHKNGEFIEPQEVNIDMGNHAYISPNDDYLLVAARNNEEENRKDNDIYVYFKNQDRMWSNPINLGIAVNTLLNEKVPTISPDGKYLFFGRDEKDMEHGLANIHWVSTEVIEKLRPKQ</sequence>
<comment type="caution">
    <text evidence="1">The sequence shown here is derived from an EMBL/GenBank/DDBJ whole genome shotgun (WGS) entry which is preliminary data.</text>
</comment>
<evidence type="ECO:0000313" key="1">
    <source>
        <dbReference type="EMBL" id="KKN83427.1"/>
    </source>
</evidence>
<dbReference type="SUPFAM" id="SSF82171">
    <property type="entry name" value="DPP6 N-terminal domain-like"/>
    <property type="match status" value="1"/>
</dbReference>
<dbReference type="PROSITE" id="PS51257">
    <property type="entry name" value="PROKAR_LIPOPROTEIN"/>
    <property type="match status" value="1"/>
</dbReference>
<gene>
    <name evidence="1" type="ORF">LCGC14_0299620</name>
</gene>
<evidence type="ECO:0008006" key="2">
    <source>
        <dbReference type="Google" id="ProtNLM"/>
    </source>
</evidence>
<dbReference type="Pfam" id="PF07676">
    <property type="entry name" value="PD40"/>
    <property type="match status" value="2"/>
</dbReference>